<evidence type="ECO:0000313" key="7">
    <source>
        <dbReference type="Proteomes" id="UP001152797"/>
    </source>
</evidence>
<reference evidence="4" key="1">
    <citation type="submission" date="2022-10" db="EMBL/GenBank/DDBJ databases">
        <authorList>
            <person name="Chen Y."/>
            <person name="Dougan E. K."/>
            <person name="Chan C."/>
            <person name="Rhodes N."/>
            <person name="Thang M."/>
        </authorList>
    </citation>
    <scope>NUCLEOTIDE SEQUENCE</scope>
</reference>
<evidence type="ECO:0000256" key="3">
    <source>
        <dbReference type="SAM" id="MobiDB-lite"/>
    </source>
</evidence>
<dbReference type="GO" id="GO:0032259">
    <property type="term" value="P:methylation"/>
    <property type="evidence" value="ECO:0007669"/>
    <property type="project" value="UniProtKB-KW"/>
</dbReference>
<keyword evidence="7" id="KW-1185">Reference proteome</keyword>
<name>A0A9P1BP60_9DINO</name>
<sequence length="1257" mass="143882">MREHPNIRHVFEDVLIFKDMKGQCVKMGLTVNLNDPEFETDIFICGPSCKGLSKLNASRASDFGCYEREEEDQSGTSGPTYHYGFKLAVENLCPVFAIYENVIGATECAQLPSGKVLESPVQVVTKHMKEAGYNFVWKKVDSQHYGLRQRRCRVWGLAVLNTGGGSQSDLNERFDFLLHSMQSNFQFPMSEVFQKKAEEKPKEGRHDQLVNFSRNVFAGNQNVFVDCSTSMRNHIHAADVCTCITPGHPVYSTELKRYLTGRDFLMCQGLWPSCWSSDVFQQLVSDPKFAQDIAGNSFSSTVCQAVVLTMFGCGQNAWNTLTRTVSAPSAPSAQPPAVVRRVRAKRPAPEFDHLVNHPPNKKGKVEPKPRKNNLKRKRRQAYRRKVPGVDGRTRHAESSKPRGKKIMATIWQKEMVERIKAGEETDYHFVQKVLGQAIDQWNKIVDEMRERVNDPEFILKVLNEEAQALEGEYGMETAIHTVRKRFDDALPRIAVKGTDASMRHCLERCLDLPFTDEELRERRRRLGLSLEDRALVVCDFAPQHSMKHFESLKREWSVQHNAATCRIISELSSILTSLHADAYAIQALNTLGNGKLVWTSWMSRGLIDEQDIAMWRFGGDVQKVREILKPEKDMMHQFLKLVEVPDMTTSDEELAKLDHLRLEPLAGERQMYWAIQSGSDVSTRQPLPVWMYSPISMALFKWLEQNRKWEDRIELRMREGKNLEPKKQLEYEQWCKESGSMNFLFSKKTKKQVTTIRKNCDVSKIKDFLFSVHVTFSTEPSRLGIKSATGPQQRLVILKGEPVTSSDVPEVLDTGLHEDALNHLHENEENESNDEGENEELNFQAPPHGEFGEDTGEGQEETSDHEILADSDDEEMWQALLSNKHSRVKSFHHREAYRKLDERGLADIPPVKGCTLVYHSTSMQWQGYYPSVSSGLSCTWGGVSKRSEAEALLKVIMAIVRAHVEKCPKEKLWLRQLEKLKNAEVERIKAGEETDYHFVQKVLGQAIDQWNKIVDEMRERVNDPEFILKVLNEEAQALEGEYGMETAIHTVRKRFDDALPRIAVKGTDASMRVHAARLCRKCGMMPTANTKPGKHLPPEHPQMQKVRSWLQAQIHSGRCHGQLLCNFDQVWTLMFRPAKSLLNQRDSVDELSSSCSLKRLRHCLERCLDLPFTDEVEVQREVHRPRIQGGPGASGSVEQWRAPHTLTTVSWADGTMTRGFVTIKREYLSESQRELINKDFVFFHMFQSFSHIAYLYT</sequence>
<dbReference type="Proteomes" id="UP001152797">
    <property type="component" value="Unassembled WGS sequence"/>
</dbReference>
<dbReference type="GO" id="GO:0008168">
    <property type="term" value="F:methyltransferase activity"/>
    <property type="evidence" value="ECO:0007669"/>
    <property type="project" value="UniProtKB-KW"/>
</dbReference>
<reference evidence="5" key="2">
    <citation type="submission" date="2024-04" db="EMBL/GenBank/DDBJ databases">
        <authorList>
            <person name="Chen Y."/>
            <person name="Shah S."/>
            <person name="Dougan E. K."/>
            <person name="Thang M."/>
            <person name="Chan C."/>
        </authorList>
    </citation>
    <scope>NUCLEOTIDE SEQUENCE [LARGE SCALE GENOMIC DNA]</scope>
</reference>
<dbReference type="SUPFAM" id="SSF53335">
    <property type="entry name" value="S-adenosyl-L-methionine-dependent methyltransferases"/>
    <property type="match status" value="1"/>
</dbReference>
<feature type="compositionally biased region" description="Acidic residues" evidence="3">
    <location>
        <begin position="852"/>
        <end position="861"/>
    </location>
</feature>
<accession>A0A9P1BP60</accession>
<feature type="region of interest" description="Disordered" evidence="3">
    <location>
        <begin position="827"/>
        <end position="865"/>
    </location>
</feature>
<evidence type="ECO:0000313" key="5">
    <source>
        <dbReference type="EMBL" id="CAL1130289.1"/>
    </source>
</evidence>
<dbReference type="Gene3D" id="3.40.50.150">
    <property type="entry name" value="Vaccinia Virus protein VP39"/>
    <property type="match status" value="1"/>
</dbReference>
<proteinExistence type="predicted"/>
<dbReference type="Pfam" id="PF00145">
    <property type="entry name" value="DNA_methylase"/>
    <property type="match status" value="1"/>
</dbReference>
<feature type="region of interest" description="Disordered" evidence="3">
    <location>
        <begin position="348"/>
        <end position="403"/>
    </location>
</feature>
<feature type="compositionally biased region" description="Acidic residues" evidence="3">
    <location>
        <begin position="828"/>
        <end position="840"/>
    </location>
</feature>
<feature type="compositionally biased region" description="Basic residues" evidence="3">
    <location>
        <begin position="370"/>
        <end position="386"/>
    </location>
</feature>
<dbReference type="EMBL" id="CAMXCT020000305">
    <property type="protein sequence ID" value="CAL1130289.1"/>
    <property type="molecule type" value="Genomic_DNA"/>
</dbReference>
<evidence type="ECO:0000256" key="2">
    <source>
        <dbReference type="ARBA" id="ARBA00022679"/>
    </source>
</evidence>
<evidence type="ECO:0000313" key="6">
    <source>
        <dbReference type="EMBL" id="CAL4764226.1"/>
    </source>
</evidence>
<gene>
    <name evidence="4" type="ORF">C1SCF055_LOCUS5097</name>
</gene>
<protein>
    <submittedName>
        <fullName evidence="6">Malate dehydrogenase 2, mitochondrial</fullName>
    </submittedName>
</protein>
<organism evidence="4">
    <name type="scientific">Cladocopium goreaui</name>
    <dbReference type="NCBI Taxonomy" id="2562237"/>
    <lineage>
        <taxon>Eukaryota</taxon>
        <taxon>Sar</taxon>
        <taxon>Alveolata</taxon>
        <taxon>Dinophyceae</taxon>
        <taxon>Suessiales</taxon>
        <taxon>Symbiodiniaceae</taxon>
        <taxon>Cladocopium</taxon>
    </lineage>
</organism>
<comment type="caution">
    <text evidence="4">The sequence shown here is derived from an EMBL/GenBank/DDBJ whole genome shotgun (WGS) entry which is preliminary data.</text>
</comment>
<evidence type="ECO:0000313" key="4">
    <source>
        <dbReference type="EMBL" id="CAI3976914.1"/>
    </source>
</evidence>
<dbReference type="InterPro" id="IPR029063">
    <property type="entry name" value="SAM-dependent_MTases_sf"/>
</dbReference>
<dbReference type="InterPro" id="IPR001525">
    <property type="entry name" value="C5_MeTfrase"/>
</dbReference>
<dbReference type="EMBL" id="CAMXCT030000305">
    <property type="protein sequence ID" value="CAL4764226.1"/>
    <property type="molecule type" value="Genomic_DNA"/>
</dbReference>
<dbReference type="AlphaFoldDB" id="A0A9P1BP60"/>
<keyword evidence="2" id="KW-0808">Transferase</keyword>
<keyword evidence="1" id="KW-0489">Methyltransferase</keyword>
<dbReference type="EMBL" id="CAMXCT010000305">
    <property type="protein sequence ID" value="CAI3976914.1"/>
    <property type="molecule type" value="Genomic_DNA"/>
</dbReference>
<feature type="compositionally biased region" description="Basic and acidic residues" evidence="3">
    <location>
        <begin position="391"/>
        <end position="400"/>
    </location>
</feature>
<evidence type="ECO:0000256" key="1">
    <source>
        <dbReference type="ARBA" id="ARBA00022603"/>
    </source>
</evidence>